<proteinExistence type="predicted"/>
<evidence type="ECO:0000313" key="4">
    <source>
        <dbReference type="Proteomes" id="UP000248706"/>
    </source>
</evidence>
<evidence type="ECO:0000259" key="2">
    <source>
        <dbReference type="Pfam" id="PF19190"/>
    </source>
</evidence>
<feature type="domain" description="BACON" evidence="2">
    <location>
        <begin position="489"/>
        <end position="588"/>
    </location>
</feature>
<feature type="compositionally biased region" description="Low complexity" evidence="1">
    <location>
        <begin position="341"/>
        <end position="372"/>
    </location>
</feature>
<dbReference type="Proteomes" id="UP000248706">
    <property type="component" value="Unassembled WGS sequence"/>
</dbReference>
<feature type="region of interest" description="Disordered" evidence="1">
    <location>
        <begin position="341"/>
        <end position="381"/>
    </location>
</feature>
<accession>A0A328VF49</accession>
<feature type="region of interest" description="Disordered" evidence="1">
    <location>
        <begin position="163"/>
        <end position="182"/>
    </location>
</feature>
<reference evidence="3 4" key="1">
    <citation type="submission" date="2016-08" db="EMBL/GenBank/DDBJ databases">
        <title>Analysis of Carbohydrate Active Enzymes in Thermogemmatispora T81 Reveals Carbohydrate Degradation Ability.</title>
        <authorList>
            <person name="Tomazini A."/>
            <person name="Lal S."/>
            <person name="Stott M."/>
            <person name="Henrissat B."/>
            <person name="Polikarpov I."/>
            <person name="Sparling R."/>
            <person name="Levin D.B."/>
        </authorList>
    </citation>
    <scope>NUCLEOTIDE SEQUENCE [LARGE SCALE GENOMIC DNA]</scope>
    <source>
        <strain evidence="3 4">T81</strain>
    </source>
</reference>
<feature type="compositionally biased region" description="Polar residues" evidence="1">
    <location>
        <begin position="80"/>
        <end position="90"/>
    </location>
</feature>
<feature type="compositionally biased region" description="Low complexity" evidence="1">
    <location>
        <begin position="166"/>
        <end position="176"/>
    </location>
</feature>
<dbReference type="AlphaFoldDB" id="A0A328VF49"/>
<gene>
    <name evidence="3" type="ORF">A4R35_07880</name>
</gene>
<feature type="domain" description="BACON" evidence="2">
    <location>
        <begin position="403"/>
        <end position="463"/>
    </location>
</feature>
<dbReference type="Pfam" id="PF19190">
    <property type="entry name" value="BACON_2"/>
    <property type="match status" value="2"/>
</dbReference>
<organism evidence="3 4">
    <name type="scientific">Thermogemmatispora tikiterensis</name>
    <dbReference type="NCBI Taxonomy" id="1825093"/>
    <lineage>
        <taxon>Bacteria</taxon>
        <taxon>Bacillati</taxon>
        <taxon>Chloroflexota</taxon>
        <taxon>Ktedonobacteria</taxon>
        <taxon>Thermogemmatisporales</taxon>
        <taxon>Thermogemmatisporaceae</taxon>
        <taxon>Thermogemmatispora</taxon>
    </lineage>
</organism>
<comment type="caution">
    <text evidence="3">The sequence shown here is derived from an EMBL/GenBank/DDBJ whole genome shotgun (WGS) entry which is preliminary data.</text>
</comment>
<protein>
    <recommendedName>
        <fullName evidence="2">BACON domain-containing protein</fullName>
    </recommendedName>
</protein>
<feature type="region of interest" description="Disordered" evidence="1">
    <location>
        <begin position="1"/>
        <end position="101"/>
    </location>
</feature>
<keyword evidence="4" id="KW-1185">Reference proteome</keyword>
<evidence type="ECO:0000256" key="1">
    <source>
        <dbReference type="SAM" id="MobiDB-lite"/>
    </source>
</evidence>
<evidence type="ECO:0000313" key="3">
    <source>
        <dbReference type="EMBL" id="RAQ95451.1"/>
    </source>
</evidence>
<name>A0A328VF49_9CHLR</name>
<sequence length="701" mass="72081">MFSQQPSSAASGSVWTPASEGDEESDEATLPLPAEQELDLASPPSPSEDETVSDWWQTIPESPSAIPGDGAGGPYHSPSVEATSVAQQDNRAAQEEEEETRRRRAWILPLPGGVQLAASQAPHVQGNPPAPVPYVRGRPPHGPKASGHGEEVTSFRELAEQPPAYPVASPSASRRPWQPLTRPSSGPPAWLTLALVAFCAALLIMSSTVAAAFTIWSPTLAVLSGSSTVTPGGSLHLHGSHFLPGSTVTLTLDHHLPLHFSSALAPQQQQPGAVAAELFNPVTLAWQTLEGNSLQVRGDGTFDATLIIDPAWPLGQHSIQAKEALTSRSASLTFTIVRATSPTPSATASPTPTVEVSPSSSPTPTATATATPTSPPPTGGLSCVNPSAVTFGPLSVGYSTPIEQSITLCASGSGAVGWTASWDSKQSPWLSLSATSGLLAAPGEEQVSLSASVGTLAAGRYSTEISFSDDAGHPALLLQVTLIVVNSCLSASPTSLSFTAVASTSDPAPQTLTIQSCSGLESWSAALQLETKQVWLHLSSNSGTLSANRSSSITVTVNSLQTNLSAGSYQGKILLSSGQSQVTIPVTLTVQPPPTLILETPQSGMLQADKDCQFTSSETSWLCPVTIGAASQNVAALNWSSSSSGVSGITFTPAAGTLPPGQTVSIQVTIPGKACPSSAVLLFEGPANSVEVTWSCSPIAS</sequence>
<feature type="compositionally biased region" description="Polar residues" evidence="1">
    <location>
        <begin position="1"/>
        <end position="16"/>
    </location>
</feature>
<dbReference type="InterPro" id="IPR024361">
    <property type="entry name" value="BACON"/>
</dbReference>
<dbReference type="EMBL" id="MCIF01000002">
    <property type="protein sequence ID" value="RAQ95451.1"/>
    <property type="molecule type" value="Genomic_DNA"/>
</dbReference>